<dbReference type="PANTHER" id="PTHR32114">
    <property type="entry name" value="ABC TRANSPORTER ABCH.3"/>
    <property type="match status" value="1"/>
</dbReference>
<protein>
    <recommendedName>
        <fullName evidence="3">Nuclease SbcCD subunit C</fullName>
    </recommendedName>
</protein>
<dbReference type="Pfam" id="PF13476">
    <property type="entry name" value="AAA_23"/>
    <property type="match status" value="1"/>
</dbReference>
<feature type="coiled-coil region" evidence="4">
    <location>
        <begin position="414"/>
        <end position="461"/>
    </location>
</feature>
<evidence type="ECO:0000259" key="5">
    <source>
        <dbReference type="Pfam" id="PF13476"/>
    </source>
</evidence>
<dbReference type="GeneID" id="96777809"/>
<comment type="subunit">
    <text evidence="2">Heterodimer of SbcC and SbcD.</text>
</comment>
<evidence type="ECO:0000313" key="7">
    <source>
        <dbReference type="Proteomes" id="UP000433181"/>
    </source>
</evidence>
<accession>A0A6I2UGK2</accession>
<comment type="similarity">
    <text evidence="1">Belongs to the SMC family. SbcC subfamily.</text>
</comment>
<reference evidence="6 7" key="1">
    <citation type="submission" date="2019-08" db="EMBL/GenBank/DDBJ databases">
        <title>In-depth cultivation of the pig gut microbiome towards novel bacterial diversity and tailored functional studies.</title>
        <authorList>
            <person name="Wylensek D."/>
            <person name="Hitch T.C.A."/>
            <person name="Clavel T."/>
        </authorList>
    </citation>
    <scope>NUCLEOTIDE SEQUENCE [LARGE SCALE GENOMIC DNA]</scope>
    <source>
        <strain evidence="6 7">WCA-693-APC-5D-A</strain>
    </source>
</reference>
<feature type="domain" description="Rad50/SbcC-type AAA" evidence="5">
    <location>
        <begin position="5"/>
        <end position="254"/>
    </location>
</feature>
<dbReference type="AlphaFoldDB" id="A0A6I2UGK2"/>
<evidence type="ECO:0000256" key="4">
    <source>
        <dbReference type="SAM" id="Coils"/>
    </source>
</evidence>
<dbReference type="Proteomes" id="UP000433181">
    <property type="component" value="Unassembled WGS sequence"/>
</dbReference>
<evidence type="ECO:0000256" key="2">
    <source>
        <dbReference type="ARBA" id="ARBA00011322"/>
    </source>
</evidence>
<dbReference type="EMBL" id="VUNR01000004">
    <property type="protein sequence ID" value="MSU07896.1"/>
    <property type="molecule type" value="Genomic_DNA"/>
</dbReference>
<dbReference type="Gene3D" id="3.40.50.300">
    <property type="entry name" value="P-loop containing nucleotide triphosphate hydrolases"/>
    <property type="match status" value="2"/>
</dbReference>
<dbReference type="InterPro" id="IPR038729">
    <property type="entry name" value="Rad50/SbcC_AAA"/>
</dbReference>
<evidence type="ECO:0000256" key="1">
    <source>
        <dbReference type="ARBA" id="ARBA00006930"/>
    </source>
</evidence>
<organism evidence="6 7">
    <name type="scientific">Anaerovibrio slackiae</name>
    <dbReference type="NCBI Taxonomy" id="2652309"/>
    <lineage>
        <taxon>Bacteria</taxon>
        <taxon>Bacillati</taxon>
        <taxon>Bacillota</taxon>
        <taxon>Negativicutes</taxon>
        <taxon>Selenomonadales</taxon>
        <taxon>Selenomonadaceae</taxon>
        <taxon>Anaerovibrio</taxon>
    </lineage>
</organism>
<keyword evidence="7" id="KW-1185">Reference proteome</keyword>
<evidence type="ECO:0000256" key="3">
    <source>
        <dbReference type="ARBA" id="ARBA00013368"/>
    </source>
</evidence>
<dbReference type="GO" id="GO:0006302">
    <property type="term" value="P:double-strand break repair"/>
    <property type="evidence" value="ECO:0007669"/>
    <property type="project" value="InterPro"/>
</dbReference>
<dbReference type="PANTHER" id="PTHR32114:SF2">
    <property type="entry name" value="ABC TRANSPORTER ABCH.3"/>
    <property type="match status" value="1"/>
</dbReference>
<sequence>MIIYSIELENFRQFRGCHHLDFSIDNDKNVTVVMGENGSGKTTLEQAFTWCLYGKTTFKDKQLLNREVCNTMPIGTTEQVKVEMVVHTNNAEFCIRRRQTVTKKSASKHVSSLDDFNVKRRNANGDWEDVGKRLQADSIVAEMLPEKLSGFFFFDGERIDKMSEDLLQKRKSDDFKEAVRALVGLNTLQAAMDRFGPDNRMKTVAGKLKSEMDDEGEGKIAELSTEINSLVLNIENNQNEQQKIVEMLDNVKKMLLDKEFELKNMQDSINNGVQYAKYQQKIVNEEKQQVADESECLKYFSKHIFRVLLLPLYKMALTEIKDAGKIDMGIPHIHSKTIEFLLNRGKCICGSDLHQNVECLKNLQALMYTLPPHSLGNMIGSFLKDIKNNSRNTDGSVEHFMQLVKNALCHDERIAEYHNEIKLLESKLPNQERVATLNRAKKELETEQRKLQNELGICKENIGRFKQEQERLERKRNNIISSSKRNKINKLYYEYAMAVYQELKSDYEAKEIATRENLEQVINEIFAKIYDNQIGLTINDDYSVSTYLMDNSIGDGDLEKNTAQSYAVIFAFIAGIIKMHIEGKKAEIKSDVTDNADVKENDGLPLVMDAPLSAFDKDRIKRICEELPKIAKQIIIFIKDTDGDIAEEHMTNIIGKKWLIKADSQTSSKILERN</sequence>
<keyword evidence="4" id="KW-0175">Coiled coil</keyword>
<dbReference type="RefSeq" id="WP_154405923.1">
    <property type="nucleotide sequence ID" value="NZ_VUNR01000004.1"/>
</dbReference>
<comment type="caution">
    <text evidence="6">The sequence shown here is derived from an EMBL/GenBank/DDBJ whole genome shotgun (WGS) entry which is preliminary data.</text>
</comment>
<name>A0A6I2UGK2_9FIRM</name>
<evidence type="ECO:0000313" key="6">
    <source>
        <dbReference type="EMBL" id="MSU07896.1"/>
    </source>
</evidence>
<dbReference type="InterPro" id="IPR027417">
    <property type="entry name" value="P-loop_NTPase"/>
</dbReference>
<dbReference type="SUPFAM" id="SSF52540">
    <property type="entry name" value="P-loop containing nucleoside triphosphate hydrolases"/>
    <property type="match status" value="1"/>
</dbReference>
<dbReference type="GO" id="GO:0016887">
    <property type="term" value="F:ATP hydrolysis activity"/>
    <property type="evidence" value="ECO:0007669"/>
    <property type="project" value="InterPro"/>
</dbReference>
<proteinExistence type="inferred from homology"/>
<gene>
    <name evidence="6" type="ORF">FYJ84_02685</name>
</gene>